<evidence type="ECO:0000313" key="7">
    <source>
        <dbReference type="EMBL" id="CAJ1975489.1"/>
    </source>
</evidence>
<evidence type="ECO:0000313" key="8">
    <source>
        <dbReference type="Proteomes" id="UP001189624"/>
    </source>
</evidence>
<dbReference type="SUPFAM" id="SSF51445">
    <property type="entry name" value="(Trans)glycosidases"/>
    <property type="match status" value="1"/>
</dbReference>
<sequence>MATLEKRSGSRSPRLNMAALQPKGWNRMRDNNNASVTFVEERIGAFVATYAQGRSRELNCHYDMVMKPKNTWLPKEEYSCLFCTIRSSRASNGVIGVYWGQNNGDGTLTSTCDAGNYEIVLLAFLNGFGCGRPPSWNFDGHCGEWSPCTKLQAEIEYCQQKGIKVLLSLGGAVGSYSLCSSQDGKDVAHYLFRNFLSGQFGPLGSVTLDGIDLDIEGGSNLYWEDLVKELDTLRHQNQYFYLSTAPPQSDIPDYYLDKAIKTGLLDYVFVRFYDNPECENSLFRLWDEWTSYVLPNNTVFLGLTAARGDCYIQPWFLIDVVLPYVKQASNYGGVMLWDRAGDVGTNYSDEIKDYVPKSASRFVTAVSDAIYEGVSAAFHRILPNKPF</sequence>
<feature type="domain" description="GH18" evidence="6">
    <location>
        <begin position="93"/>
        <end position="358"/>
    </location>
</feature>
<keyword evidence="3 4" id="KW-0326">Glycosidase</keyword>
<gene>
    <name evidence="7" type="ORF">AYBTSS11_LOCUS27614</name>
</gene>
<dbReference type="GO" id="GO:0005975">
    <property type="term" value="P:carbohydrate metabolic process"/>
    <property type="evidence" value="ECO:0007669"/>
    <property type="project" value="InterPro"/>
</dbReference>
<proteinExistence type="inferred from homology"/>
<dbReference type="Gene3D" id="3.20.20.80">
    <property type="entry name" value="Glycosidases"/>
    <property type="match status" value="1"/>
</dbReference>
<dbReference type="GO" id="GO:0005576">
    <property type="term" value="C:extracellular region"/>
    <property type="evidence" value="ECO:0007669"/>
    <property type="project" value="TreeGrafter"/>
</dbReference>
<dbReference type="Pfam" id="PF00704">
    <property type="entry name" value="Glyco_hydro_18"/>
    <property type="match status" value="1"/>
</dbReference>
<reference evidence="7" key="1">
    <citation type="submission" date="2023-10" db="EMBL/GenBank/DDBJ databases">
        <authorList>
            <person name="Domelevo Entfellner J.-B."/>
        </authorList>
    </citation>
    <scope>NUCLEOTIDE SEQUENCE</scope>
</reference>
<dbReference type="GO" id="GO:0008843">
    <property type="term" value="F:endochitinase activity"/>
    <property type="evidence" value="ECO:0007669"/>
    <property type="project" value="UniProtKB-EC"/>
</dbReference>
<evidence type="ECO:0000256" key="2">
    <source>
        <dbReference type="ARBA" id="ARBA00022801"/>
    </source>
</evidence>
<dbReference type="InterPro" id="IPR001579">
    <property type="entry name" value="Glyco_hydro_18_chit_AS"/>
</dbReference>
<dbReference type="InterPro" id="IPR017853">
    <property type="entry name" value="GH"/>
</dbReference>
<keyword evidence="8" id="KW-1185">Reference proteome</keyword>
<comment type="similarity">
    <text evidence="5">Belongs to the glycosyl hydrolase 18 family.</text>
</comment>
<dbReference type="PROSITE" id="PS01095">
    <property type="entry name" value="GH18_1"/>
    <property type="match status" value="1"/>
</dbReference>
<evidence type="ECO:0000256" key="5">
    <source>
        <dbReference type="RuleBase" id="RU004453"/>
    </source>
</evidence>
<organism evidence="7 8">
    <name type="scientific">Sphenostylis stenocarpa</name>
    <dbReference type="NCBI Taxonomy" id="92480"/>
    <lineage>
        <taxon>Eukaryota</taxon>
        <taxon>Viridiplantae</taxon>
        <taxon>Streptophyta</taxon>
        <taxon>Embryophyta</taxon>
        <taxon>Tracheophyta</taxon>
        <taxon>Spermatophyta</taxon>
        <taxon>Magnoliopsida</taxon>
        <taxon>eudicotyledons</taxon>
        <taxon>Gunneridae</taxon>
        <taxon>Pentapetalae</taxon>
        <taxon>rosids</taxon>
        <taxon>fabids</taxon>
        <taxon>Fabales</taxon>
        <taxon>Fabaceae</taxon>
        <taxon>Papilionoideae</taxon>
        <taxon>50 kb inversion clade</taxon>
        <taxon>NPAAA clade</taxon>
        <taxon>indigoferoid/millettioid clade</taxon>
        <taxon>Phaseoleae</taxon>
        <taxon>Sphenostylis</taxon>
    </lineage>
</organism>
<evidence type="ECO:0000256" key="3">
    <source>
        <dbReference type="ARBA" id="ARBA00023295"/>
    </source>
</evidence>
<evidence type="ECO:0000259" key="6">
    <source>
        <dbReference type="PROSITE" id="PS51910"/>
    </source>
</evidence>
<dbReference type="Proteomes" id="UP001189624">
    <property type="component" value="Chromosome 9"/>
</dbReference>
<dbReference type="PANTHER" id="PTHR45708:SF31">
    <property type="entry name" value="III ACIDIC ENDOCHITINASE, PUTATIVE-RELATED"/>
    <property type="match status" value="1"/>
</dbReference>
<dbReference type="PANTHER" id="PTHR45708">
    <property type="entry name" value="ENDOCHITINASE"/>
    <property type="match status" value="1"/>
</dbReference>
<dbReference type="InterPro" id="IPR001223">
    <property type="entry name" value="Glyco_hydro18_cat"/>
</dbReference>
<keyword evidence="2 4" id="KW-0378">Hydrolase</keyword>
<dbReference type="AlphaFoldDB" id="A0AA86VW08"/>
<dbReference type="CDD" id="cd02877">
    <property type="entry name" value="GH18_hevamine_XipI_class_III"/>
    <property type="match status" value="1"/>
</dbReference>
<name>A0AA86VW08_9FABA</name>
<dbReference type="EC" id="3.2.1.14" evidence="1"/>
<evidence type="ECO:0000256" key="4">
    <source>
        <dbReference type="RuleBase" id="RU000489"/>
    </source>
</evidence>
<dbReference type="EMBL" id="OY731406">
    <property type="protein sequence ID" value="CAJ1975489.1"/>
    <property type="molecule type" value="Genomic_DNA"/>
</dbReference>
<dbReference type="Gramene" id="rna-AYBTSS11_LOCUS27614">
    <property type="protein sequence ID" value="CAJ1975489.1"/>
    <property type="gene ID" value="gene-AYBTSS11_LOCUS27614"/>
</dbReference>
<protein>
    <recommendedName>
        <fullName evidence="1">chitinase</fullName>
        <ecNumber evidence="1">3.2.1.14</ecNumber>
    </recommendedName>
</protein>
<dbReference type="PROSITE" id="PS51910">
    <property type="entry name" value="GH18_2"/>
    <property type="match status" value="1"/>
</dbReference>
<dbReference type="InterPro" id="IPR045321">
    <property type="entry name" value="Cts1-like"/>
</dbReference>
<accession>A0AA86VW08</accession>
<dbReference type="InterPro" id="IPR050542">
    <property type="entry name" value="Glycosyl_Hydrlase18_Chitinase"/>
</dbReference>
<evidence type="ECO:0000256" key="1">
    <source>
        <dbReference type="ARBA" id="ARBA00012729"/>
    </source>
</evidence>